<evidence type="ECO:0000259" key="1">
    <source>
        <dbReference type="PROSITE" id="PS50053"/>
    </source>
</evidence>
<dbReference type="PROSITE" id="PS50152">
    <property type="entry name" value="25A_SYNTH_3"/>
    <property type="match status" value="1"/>
</dbReference>
<comment type="caution">
    <text evidence="2">The sequence shown here is derived from an EMBL/GenBank/DDBJ whole genome shotgun (WGS) entry which is preliminary data.</text>
</comment>
<reference evidence="2" key="1">
    <citation type="submission" date="2023-08" db="EMBL/GenBank/DDBJ databases">
        <authorList>
            <person name="Chen Y."/>
            <person name="Shah S."/>
            <person name="Dougan E. K."/>
            <person name="Thang M."/>
            <person name="Chan C."/>
        </authorList>
    </citation>
    <scope>NUCLEOTIDE SEQUENCE</scope>
</reference>
<dbReference type="AlphaFoldDB" id="A0AA36MW42"/>
<dbReference type="Pfam" id="PF00240">
    <property type="entry name" value="ubiquitin"/>
    <property type="match status" value="1"/>
</dbReference>
<dbReference type="InterPro" id="IPR000626">
    <property type="entry name" value="Ubiquitin-like_dom"/>
</dbReference>
<feature type="domain" description="Ubiquitin-like" evidence="1">
    <location>
        <begin position="1"/>
        <end position="52"/>
    </location>
</feature>
<sequence length="533" mass="58045">MRSRLTLVVKPSDTVKRLKQRVALVEPLPFPDQELQLDGKTLEDEQRLEMLGDVSLRLIVRATSRAFCIQLAELLKARAVPVVELALLYSHKHGATVKHALSILGFQGSLSEFLGEQKQFSVAESGLVSCTGFEEEKLEKEKEKEKPFSINACLRVKSTLGNAVEVSKALLVQSGSTVQQLQRRLLEAELIPFEAAQVTLADQVLAGQCQLGSYGVKAGDALTMTLEISKDMLLHQLAGLFEGRGLSVTELGNLYCYRHGAPVTRALELLGLRGTTKDFLKENKEHFSLQSGCVTLKETRPNAAEGELNRRYLDLDAEISSRPAVQEASAALETAIKTATEGSFLSVHKALRGGAVGRGTAVEGSCDAEALLVVKGMPEVERGTWMPPLLMALVVALQDMGSGDASVVGDSVRLRFPGFEVRLSLDAPSGPLALGAERRQRGAARLAPATKVTMRLLKWWRNQQQWSDRCRPGDELLEELVASTADTTPGDQVEAVRAALGALMCYEQVDNSKDGFDHTEMVKRAMESAGRLL</sequence>
<dbReference type="InterPro" id="IPR029071">
    <property type="entry name" value="Ubiquitin-like_domsf"/>
</dbReference>
<evidence type="ECO:0000313" key="3">
    <source>
        <dbReference type="Proteomes" id="UP001178507"/>
    </source>
</evidence>
<gene>
    <name evidence="2" type="ORF">EVOR1521_LOCUS9916</name>
</gene>
<protein>
    <recommendedName>
        <fullName evidence="1">Ubiquitin-like domain-containing protein</fullName>
    </recommendedName>
</protein>
<organism evidence="2 3">
    <name type="scientific">Effrenium voratum</name>
    <dbReference type="NCBI Taxonomy" id="2562239"/>
    <lineage>
        <taxon>Eukaryota</taxon>
        <taxon>Sar</taxon>
        <taxon>Alveolata</taxon>
        <taxon>Dinophyceae</taxon>
        <taxon>Suessiales</taxon>
        <taxon>Symbiodiniaceae</taxon>
        <taxon>Effrenium</taxon>
    </lineage>
</organism>
<keyword evidence="3" id="KW-1185">Reference proteome</keyword>
<proteinExistence type="predicted"/>
<dbReference type="EMBL" id="CAUJNA010000913">
    <property type="protein sequence ID" value="CAJ1382559.1"/>
    <property type="molecule type" value="Genomic_DNA"/>
</dbReference>
<accession>A0AA36MW42</accession>
<name>A0AA36MW42_9DINO</name>
<dbReference type="PROSITE" id="PS50053">
    <property type="entry name" value="UBIQUITIN_2"/>
    <property type="match status" value="1"/>
</dbReference>
<dbReference type="SUPFAM" id="SSF54236">
    <property type="entry name" value="Ubiquitin-like"/>
    <property type="match status" value="2"/>
</dbReference>
<dbReference type="Gene3D" id="3.10.20.90">
    <property type="entry name" value="Phosphatidylinositol 3-kinase Catalytic Subunit, Chain A, domain 1"/>
    <property type="match status" value="1"/>
</dbReference>
<dbReference type="Proteomes" id="UP001178507">
    <property type="component" value="Unassembled WGS sequence"/>
</dbReference>
<dbReference type="CDD" id="cd17039">
    <property type="entry name" value="Ubl_ubiquitin_like"/>
    <property type="match status" value="2"/>
</dbReference>
<evidence type="ECO:0000313" key="2">
    <source>
        <dbReference type="EMBL" id="CAJ1382559.1"/>
    </source>
</evidence>